<evidence type="ECO:0000313" key="3">
    <source>
        <dbReference type="Proteomes" id="UP000464178"/>
    </source>
</evidence>
<dbReference type="Proteomes" id="UP000464178">
    <property type="component" value="Chromosome"/>
</dbReference>
<sequence length="166" mass="19102">MPAPSRRIDPILKDNSQQLKEPNKPAVTDITRRLNEASETLAARYDALNEQYIRAEVRLKSLKPISDCWIKYNIEESPGEPHIRCWDLIGLVKLEGKWRLVHATDSDHNNELPFGIKPLVECPAEVRVHAAAEIRRLHEKIIRRKEQHIPEVDAAIAEVKSYCDEI</sequence>
<proteinExistence type="predicted"/>
<protein>
    <submittedName>
        <fullName evidence="2">Uncharacterized protein</fullName>
    </submittedName>
</protein>
<gene>
    <name evidence="2" type="ORF">SOIL9_07880</name>
</gene>
<reference evidence="2 3" key="1">
    <citation type="submission" date="2019-05" db="EMBL/GenBank/DDBJ databases">
        <authorList>
            <consortium name="Science for Life Laboratories"/>
        </authorList>
    </citation>
    <scope>NUCLEOTIDE SEQUENCE [LARGE SCALE GENOMIC DNA]</scope>
    <source>
        <strain evidence="2">Soil9</strain>
    </source>
</reference>
<dbReference type="KEGG" id="gms:SOIL9_07880"/>
<dbReference type="RefSeq" id="WP_162671147.1">
    <property type="nucleotide sequence ID" value="NZ_LR593886.1"/>
</dbReference>
<feature type="region of interest" description="Disordered" evidence="1">
    <location>
        <begin position="1"/>
        <end position="23"/>
    </location>
</feature>
<accession>A0A6P2D8N9</accession>
<name>A0A6P2D8N9_9BACT</name>
<dbReference type="EMBL" id="LR593886">
    <property type="protein sequence ID" value="VTR97303.1"/>
    <property type="molecule type" value="Genomic_DNA"/>
</dbReference>
<evidence type="ECO:0000313" key="2">
    <source>
        <dbReference type="EMBL" id="VTR97303.1"/>
    </source>
</evidence>
<evidence type="ECO:0000256" key="1">
    <source>
        <dbReference type="SAM" id="MobiDB-lite"/>
    </source>
</evidence>
<dbReference type="AlphaFoldDB" id="A0A6P2D8N9"/>
<feature type="compositionally biased region" description="Basic and acidic residues" evidence="1">
    <location>
        <begin position="1"/>
        <end position="12"/>
    </location>
</feature>
<keyword evidence="3" id="KW-1185">Reference proteome</keyword>
<organism evidence="2 3">
    <name type="scientific">Gemmata massiliana</name>
    <dbReference type="NCBI Taxonomy" id="1210884"/>
    <lineage>
        <taxon>Bacteria</taxon>
        <taxon>Pseudomonadati</taxon>
        <taxon>Planctomycetota</taxon>
        <taxon>Planctomycetia</taxon>
        <taxon>Gemmatales</taxon>
        <taxon>Gemmataceae</taxon>
        <taxon>Gemmata</taxon>
    </lineage>
</organism>